<accession>A0A392UTB4</accession>
<evidence type="ECO:0000256" key="1">
    <source>
        <dbReference type="SAM" id="MobiDB-lite"/>
    </source>
</evidence>
<organism evidence="2 3">
    <name type="scientific">Trifolium medium</name>
    <dbReference type="NCBI Taxonomy" id="97028"/>
    <lineage>
        <taxon>Eukaryota</taxon>
        <taxon>Viridiplantae</taxon>
        <taxon>Streptophyta</taxon>
        <taxon>Embryophyta</taxon>
        <taxon>Tracheophyta</taxon>
        <taxon>Spermatophyta</taxon>
        <taxon>Magnoliopsida</taxon>
        <taxon>eudicotyledons</taxon>
        <taxon>Gunneridae</taxon>
        <taxon>Pentapetalae</taxon>
        <taxon>rosids</taxon>
        <taxon>fabids</taxon>
        <taxon>Fabales</taxon>
        <taxon>Fabaceae</taxon>
        <taxon>Papilionoideae</taxon>
        <taxon>50 kb inversion clade</taxon>
        <taxon>NPAAA clade</taxon>
        <taxon>Hologalegina</taxon>
        <taxon>IRL clade</taxon>
        <taxon>Trifolieae</taxon>
        <taxon>Trifolium</taxon>
    </lineage>
</organism>
<dbReference type="EMBL" id="LXQA010969788">
    <property type="protein sequence ID" value="MCI79254.1"/>
    <property type="molecule type" value="Genomic_DNA"/>
</dbReference>
<sequence>MSLPYIEFVLAPCARSAAPRAGKSSTTDATRHMHLRHAPDEHSTCVARRMKLRRAQKTETPPR</sequence>
<dbReference type="AlphaFoldDB" id="A0A392UTB4"/>
<dbReference type="Proteomes" id="UP000265520">
    <property type="component" value="Unassembled WGS sequence"/>
</dbReference>
<protein>
    <submittedName>
        <fullName evidence="2">Uncharacterized protein</fullName>
    </submittedName>
</protein>
<name>A0A392UTB4_9FABA</name>
<feature type="region of interest" description="Disordered" evidence="1">
    <location>
        <begin position="17"/>
        <end position="43"/>
    </location>
</feature>
<evidence type="ECO:0000313" key="3">
    <source>
        <dbReference type="Proteomes" id="UP000265520"/>
    </source>
</evidence>
<proteinExistence type="predicted"/>
<feature type="non-terminal residue" evidence="2">
    <location>
        <position position="63"/>
    </location>
</feature>
<evidence type="ECO:0000313" key="2">
    <source>
        <dbReference type="EMBL" id="MCI79254.1"/>
    </source>
</evidence>
<reference evidence="2 3" key="1">
    <citation type="journal article" date="2018" name="Front. Plant Sci.">
        <title>Red Clover (Trifolium pratense) and Zigzag Clover (T. medium) - A Picture of Genomic Similarities and Differences.</title>
        <authorList>
            <person name="Dluhosova J."/>
            <person name="Istvanek J."/>
            <person name="Nedelnik J."/>
            <person name="Repkova J."/>
        </authorList>
    </citation>
    <scope>NUCLEOTIDE SEQUENCE [LARGE SCALE GENOMIC DNA]</scope>
    <source>
        <strain evidence="3">cv. 10/8</strain>
        <tissue evidence="2">Leaf</tissue>
    </source>
</reference>
<keyword evidence="3" id="KW-1185">Reference proteome</keyword>
<comment type="caution">
    <text evidence="2">The sequence shown here is derived from an EMBL/GenBank/DDBJ whole genome shotgun (WGS) entry which is preliminary data.</text>
</comment>